<proteinExistence type="predicted"/>
<dbReference type="AlphaFoldDB" id="S8B3C1"/>
<organism evidence="2 3">
    <name type="scientific">Penicillium oxalicum (strain 114-2 / CGMCC 5302)</name>
    <name type="common">Penicillium decumbens</name>
    <dbReference type="NCBI Taxonomy" id="933388"/>
    <lineage>
        <taxon>Eukaryota</taxon>
        <taxon>Fungi</taxon>
        <taxon>Dikarya</taxon>
        <taxon>Ascomycota</taxon>
        <taxon>Pezizomycotina</taxon>
        <taxon>Eurotiomycetes</taxon>
        <taxon>Eurotiomycetidae</taxon>
        <taxon>Eurotiales</taxon>
        <taxon>Aspergillaceae</taxon>
        <taxon>Penicillium</taxon>
    </lineage>
</organism>
<reference evidence="2 3" key="1">
    <citation type="journal article" date="2013" name="PLoS ONE">
        <title>Genomic and secretomic analyses reveal unique features of the lignocellulolytic enzyme system of Penicillium decumbens.</title>
        <authorList>
            <person name="Liu G."/>
            <person name="Zhang L."/>
            <person name="Wei X."/>
            <person name="Zou G."/>
            <person name="Qin Y."/>
            <person name="Ma L."/>
            <person name="Li J."/>
            <person name="Zheng H."/>
            <person name="Wang S."/>
            <person name="Wang C."/>
            <person name="Xun L."/>
            <person name="Zhao G.-P."/>
            <person name="Zhou Z."/>
            <person name="Qu Y."/>
        </authorList>
    </citation>
    <scope>NUCLEOTIDE SEQUENCE [LARGE SCALE GENOMIC DNA]</scope>
    <source>
        <strain evidence="3">114-2 / CGMCC 5302</strain>
    </source>
</reference>
<sequence length="79" mass="8741">MGQRAILACLVYPVSSCGYAVWVGTISELQKQQEEEEEEVVVVDLTPSGWREGGGQLDWSTGHWYAVGCPRGWKAGQNR</sequence>
<evidence type="ECO:0000313" key="3">
    <source>
        <dbReference type="Proteomes" id="UP000019376"/>
    </source>
</evidence>
<keyword evidence="1" id="KW-0732">Signal</keyword>
<dbReference type="HOGENOM" id="CLU_2606769_0_0_1"/>
<accession>S8B3C1</accession>
<dbReference type="EMBL" id="KB644411">
    <property type="protein sequence ID" value="EPS28987.1"/>
    <property type="molecule type" value="Genomic_DNA"/>
</dbReference>
<feature type="signal peptide" evidence="1">
    <location>
        <begin position="1"/>
        <end position="16"/>
    </location>
</feature>
<keyword evidence="3" id="KW-1185">Reference proteome</keyword>
<evidence type="ECO:0000256" key="1">
    <source>
        <dbReference type="SAM" id="SignalP"/>
    </source>
</evidence>
<gene>
    <name evidence="2" type="ORF">PDE_03933</name>
</gene>
<protein>
    <recommendedName>
        <fullName evidence="4">Secreted protein</fullName>
    </recommendedName>
</protein>
<evidence type="ECO:0008006" key="4">
    <source>
        <dbReference type="Google" id="ProtNLM"/>
    </source>
</evidence>
<feature type="chain" id="PRO_5004548291" description="Secreted protein" evidence="1">
    <location>
        <begin position="17"/>
        <end position="79"/>
    </location>
</feature>
<dbReference type="Proteomes" id="UP000019376">
    <property type="component" value="Unassembled WGS sequence"/>
</dbReference>
<name>S8B3C1_PENO1</name>
<evidence type="ECO:0000313" key="2">
    <source>
        <dbReference type="EMBL" id="EPS28987.1"/>
    </source>
</evidence>